<feature type="domain" description="DUF4097" evidence="1">
    <location>
        <begin position="214"/>
        <end position="333"/>
    </location>
</feature>
<dbReference type="RefSeq" id="WP_324717282.1">
    <property type="nucleotide sequence ID" value="NZ_CP141615.1"/>
</dbReference>
<evidence type="ECO:0000259" key="2">
    <source>
        <dbReference type="Pfam" id="PF22746"/>
    </source>
</evidence>
<reference evidence="3 4" key="1">
    <citation type="journal article" date="2024" name="Front. Microbiol.">
        <title>Novel thermophilic genera Geochorda gen. nov. and Carboxydochorda gen. nov. from the deep terrestrial subsurface reveal the ecophysiological diversity in the class Limnochordia.</title>
        <authorList>
            <person name="Karnachuk O.V."/>
            <person name="Lukina A.P."/>
            <person name="Avakyan M.R."/>
            <person name="Kadnikov V.V."/>
            <person name="Begmatov S."/>
            <person name="Beletsky A.V."/>
            <person name="Vlasova K.G."/>
            <person name="Novikov A.A."/>
            <person name="Shcherbakova V.A."/>
            <person name="Mardanov A.V."/>
            <person name="Ravin N.V."/>
        </authorList>
    </citation>
    <scope>NUCLEOTIDE SEQUENCE [LARGE SCALE GENOMIC DNA]</scope>
    <source>
        <strain evidence="3 4">L945</strain>
    </source>
</reference>
<feature type="domain" description="YvlB/LiaX N-terminal" evidence="2">
    <location>
        <begin position="7"/>
        <end position="35"/>
    </location>
</feature>
<evidence type="ECO:0000259" key="1">
    <source>
        <dbReference type="Pfam" id="PF13349"/>
    </source>
</evidence>
<dbReference type="EMBL" id="CP141615">
    <property type="protein sequence ID" value="WRP18011.1"/>
    <property type="molecule type" value="Genomic_DNA"/>
</dbReference>
<dbReference type="Pfam" id="PF13349">
    <property type="entry name" value="DUF4097"/>
    <property type="match status" value="1"/>
</dbReference>
<gene>
    <name evidence="3" type="ORF">U7230_03105</name>
</gene>
<proteinExistence type="predicted"/>
<dbReference type="Pfam" id="PF22746">
    <property type="entry name" value="SHOCT-like_DUF2089-C"/>
    <property type="match status" value="1"/>
</dbReference>
<dbReference type="InterPro" id="IPR025164">
    <property type="entry name" value="Toastrack_DUF4097"/>
</dbReference>
<accession>A0ABZ1BYY3</accession>
<protein>
    <submittedName>
        <fullName evidence="3">DUF4097 family beta strand repeat-containing protein</fullName>
    </submittedName>
</protein>
<dbReference type="Gene3D" id="2.160.20.120">
    <property type="match status" value="1"/>
</dbReference>
<evidence type="ECO:0000313" key="3">
    <source>
        <dbReference type="EMBL" id="WRP18011.1"/>
    </source>
</evidence>
<dbReference type="Proteomes" id="UP001332192">
    <property type="component" value="Chromosome"/>
</dbReference>
<dbReference type="InterPro" id="IPR053959">
    <property type="entry name" value="YvlB/LiaX_N"/>
</dbReference>
<evidence type="ECO:0000313" key="4">
    <source>
        <dbReference type="Proteomes" id="UP001332192"/>
    </source>
</evidence>
<sequence length="407" mass="43264">MADDVAEERRMILKMLEEGKITPDQAVELLKALQGPAAEGAPEPGSERTVDLGRWAEQFGSRVSELADEFAQRVQRVVASADVGEKVGDVADRMADVGRTVADRIAQAFGQFGTLALPAHAFTDEMAGEFAEGAVPQVHLATPNGTVRVHTDPQAGRTWRLTVRKRVRARTPEEARSQGQHLVSVTQGPTGLTARAESWSIGSADLELVLPPVTVRLEVETSNGSVAVRGVRGTTVDVRSSNGRIDLSQVEAQRVVARTSNGSLVLEGVQADVLEARSSNGAVTGSVGGAEMEVSTSNGSVTLRPLWRPEGAAHQRLDVQASNGGVRVILPAAVREAAERKELGLSLRASTNWGSTQVEVPGTVLITQTARMGRQQVEHQSPHLAESARTLHVDVRTITGSASITSE</sequence>
<name>A0ABZ1BYY3_9FIRM</name>
<organism evidence="3 4">
    <name type="scientific">Carboxydichorda subterranea</name>
    <dbReference type="NCBI Taxonomy" id="3109565"/>
    <lineage>
        <taxon>Bacteria</taxon>
        <taxon>Bacillati</taxon>
        <taxon>Bacillota</taxon>
        <taxon>Limnochordia</taxon>
        <taxon>Limnochordales</taxon>
        <taxon>Geochordaceae</taxon>
        <taxon>Carboxydichorda</taxon>
    </lineage>
</organism>
<keyword evidence="4" id="KW-1185">Reference proteome</keyword>